<dbReference type="OrthoDB" id="9812956at2"/>
<keyword evidence="3" id="KW-1185">Reference proteome</keyword>
<organism evidence="2 3">
    <name type="scientific">Novipirellula herctigrandis</name>
    <dbReference type="NCBI Taxonomy" id="2527986"/>
    <lineage>
        <taxon>Bacteria</taxon>
        <taxon>Pseudomonadati</taxon>
        <taxon>Planctomycetota</taxon>
        <taxon>Planctomycetia</taxon>
        <taxon>Pirellulales</taxon>
        <taxon>Pirellulaceae</taxon>
        <taxon>Novipirellula</taxon>
    </lineage>
</organism>
<reference evidence="2 3" key="1">
    <citation type="submission" date="2019-02" db="EMBL/GenBank/DDBJ databases">
        <title>Deep-cultivation of Planctomycetes and their phenomic and genomic characterization uncovers novel biology.</title>
        <authorList>
            <person name="Wiegand S."/>
            <person name="Jogler M."/>
            <person name="Boedeker C."/>
            <person name="Pinto D."/>
            <person name="Vollmers J."/>
            <person name="Rivas-Marin E."/>
            <person name="Kohn T."/>
            <person name="Peeters S.H."/>
            <person name="Heuer A."/>
            <person name="Rast P."/>
            <person name="Oberbeckmann S."/>
            <person name="Bunk B."/>
            <person name="Jeske O."/>
            <person name="Meyerdierks A."/>
            <person name="Storesund J.E."/>
            <person name="Kallscheuer N."/>
            <person name="Luecker S."/>
            <person name="Lage O.M."/>
            <person name="Pohl T."/>
            <person name="Merkel B.J."/>
            <person name="Hornburger P."/>
            <person name="Mueller R.-W."/>
            <person name="Bruemmer F."/>
            <person name="Labrenz M."/>
            <person name="Spormann A.M."/>
            <person name="Op Den Camp H."/>
            <person name="Overmann J."/>
            <person name="Amann R."/>
            <person name="Jetten M.S.M."/>
            <person name="Mascher T."/>
            <person name="Medema M.H."/>
            <person name="Devos D.P."/>
            <person name="Kaster A.-K."/>
            <person name="Ovreas L."/>
            <person name="Rohde M."/>
            <person name="Galperin M.Y."/>
            <person name="Jogler C."/>
        </authorList>
    </citation>
    <scope>NUCLEOTIDE SEQUENCE [LARGE SCALE GENOMIC DNA]</scope>
    <source>
        <strain evidence="2 3">CA13</strain>
    </source>
</reference>
<name>A0A5C5ZCG7_9BACT</name>
<comment type="caution">
    <text evidence="2">The sequence shown here is derived from an EMBL/GenBank/DDBJ whole genome shotgun (WGS) entry which is preliminary data.</text>
</comment>
<dbReference type="EMBL" id="SJPJ01000001">
    <property type="protein sequence ID" value="TWT85014.1"/>
    <property type="molecule type" value="Genomic_DNA"/>
</dbReference>
<evidence type="ECO:0000313" key="3">
    <source>
        <dbReference type="Proteomes" id="UP000315010"/>
    </source>
</evidence>
<proteinExistence type="predicted"/>
<feature type="chain" id="PRO_5022883233" evidence="1">
    <location>
        <begin position="30"/>
        <end position="183"/>
    </location>
</feature>
<sequence precursor="true">MKVHHDSPRFSTLAILLLIMLLSFNNLYADDANAPVSTAPTVIETNTDTVSKAIQWSDLAPEGGKRFIDPFAKLSSVQIADLGYVVRGRRMIVDDKIEADGHDAKEAATLASQLKEQGVDIGWLMVQRKRVQQIRDLQAEKITFFSPEQKSKAMMVNSGAAQMLNRALKHDLIMKGRVIYKNT</sequence>
<dbReference type="Proteomes" id="UP000315010">
    <property type="component" value="Unassembled WGS sequence"/>
</dbReference>
<evidence type="ECO:0000256" key="1">
    <source>
        <dbReference type="SAM" id="SignalP"/>
    </source>
</evidence>
<dbReference type="RefSeq" id="WP_146402987.1">
    <property type="nucleotide sequence ID" value="NZ_SJPJ01000001.1"/>
</dbReference>
<gene>
    <name evidence="2" type="ORF">CA13_64960</name>
</gene>
<accession>A0A5C5ZCG7</accession>
<keyword evidence="1" id="KW-0732">Signal</keyword>
<feature type="signal peptide" evidence="1">
    <location>
        <begin position="1"/>
        <end position="29"/>
    </location>
</feature>
<evidence type="ECO:0000313" key="2">
    <source>
        <dbReference type="EMBL" id="TWT85014.1"/>
    </source>
</evidence>
<protein>
    <submittedName>
        <fullName evidence="2">Uncharacterized protein</fullName>
    </submittedName>
</protein>
<dbReference type="AlphaFoldDB" id="A0A5C5ZCG7"/>